<keyword evidence="3" id="KW-0804">Transcription</keyword>
<dbReference type="CDD" id="cd06296">
    <property type="entry name" value="PBP1_CatR-like"/>
    <property type="match status" value="1"/>
</dbReference>
<dbReference type="InterPro" id="IPR028082">
    <property type="entry name" value="Peripla_BP_I"/>
</dbReference>
<reference evidence="6 7" key="1">
    <citation type="journal article" date="2019" name="Int. J. Syst. Evol. Microbiol.">
        <title>The Global Catalogue of Microorganisms (GCM) 10K type strain sequencing project: providing services to taxonomists for standard genome sequencing and annotation.</title>
        <authorList>
            <consortium name="The Broad Institute Genomics Platform"/>
            <consortium name="The Broad Institute Genome Sequencing Center for Infectious Disease"/>
            <person name="Wu L."/>
            <person name="Ma J."/>
        </authorList>
    </citation>
    <scope>NUCLEOTIDE SEQUENCE [LARGE SCALE GENOMIC DNA]</scope>
    <source>
        <strain evidence="6 7">JCM 16013</strain>
    </source>
</reference>
<keyword evidence="2 6" id="KW-0238">DNA-binding</keyword>
<organism evidence="6 7">
    <name type="scientific">Catenulispora subtropica</name>
    <dbReference type="NCBI Taxonomy" id="450798"/>
    <lineage>
        <taxon>Bacteria</taxon>
        <taxon>Bacillati</taxon>
        <taxon>Actinomycetota</taxon>
        <taxon>Actinomycetes</taxon>
        <taxon>Catenulisporales</taxon>
        <taxon>Catenulisporaceae</taxon>
        <taxon>Catenulispora</taxon>
    </lineage>
</organism>
<feature type="compositionally biased region" description="Basic and acidic residues" evidence="4">
    <location>
        <begin position="48"/>
        <end position="58"/>
    </location>
</feature>
<evidence type="ECO:0000313" key="6">
    <source>
        <dbReference type="EMBL" id="GAA1959823.1"/>
    </source>
</evidence>
<dbReference type="Gene3D" id="1.10.260.40">
    <property type="entry name" value="lambda repressor-like DNA-binding domains"/>
    <property type="match status" value="1"/>
</dbReference>
<name>A0ABN2QXK4_9ACTN</name>
<comment type="caution">
    <text evidence="6">The sequence shown here is derived from an EMBL/GenBank/DDBJ whole genome shotgun (WGS) entry which is preliminary data.</text>
</comment>
<dbReference type="PROSITE" id="PS50932">
    <property type="entry name" value="HTH_LACI_2"/>
    <property type="match status" value="1"/>
</dbReference>
<dbReference type="InterPro" id="IPR010982">
    <property type="entry name" value="Lambda_DNA-bd_dom_sf"/>
</dbReference>
<evidence type="ECO:0000256" key="3">
    <source>
        <dbReference type="ARBA" id="ARBA00023163"/>
    </source>
</evidence>
<feature type="region of interest" description="Disordered" evidence="4">
    <location>
        <begin position="48"/>
        <end position="70"/>
    </location>
</feature>
<keyword evidence="7" id="KW-1185">Reference proteome</keyword>
<evidence type="ECO:0000259" key="5">
    <source>
        <dbReference type="PROSITE" id="PS50932"/>
    </source>
</evidence>
<evidence type="ECO:0000313" key="7">
    <source>
        <dbReference type="Proteomes" id="UP001499854"/>
    </source>
</evidence>
<dbReference type="EMBL" id="BAAAQM010000006">
    <property type="protein sequence ID" value="GAA1959823.1"/>
    <property type="molecule type" value="Genomic_DNA"/>
</dbReference>
<evidence type="ECO:0000256" key="1">
    <source>
        <dbReference type="ARBA" id="ARBA00023015"/>
    </source>
</evidence>
<keyword evidence="1" id="KW-0805">Transcription regulation</keyword>
<evidence type="ECO:0000256" key="4">
    <source>
        <dbReference type="SAM" id="MobiDB-lite"/>
    </source>
</evidence>
<protein>
    <submittedName>
        <fullName evidence="6">LacI family DNA-binding transcriptional regulator</fullName>
    </submittedName>
</protein>
<dbReference type="Pfam" id="PF13377">
    <property type="entry name" value="Peripla_BP_3"/>
    <property type="match status" value="1"/>
</dbReference>
<dbReference type="GO" id="GO:0003677">
    <property type="term" value="F:DNA binding"/>
    <property type="evidence" value="ECO:0007669"/>
    <property type="project" value="UniProtKB-KW"/>
</dbReference>
<feature type="domain" description="HTH lacI-type" evidence="5">
    <location>
        <begin position="17"/>
        <end position="67"/>
    </location>
</feature>
<proteinExistence type="predicted"/>
<dbReference type="PANTHER" id="PTHR30146">
    <property type="entry name" value="LACI-RELATED TRANSCRIPTIONAL REPRESSOR"/>
    <property type="match status" value="1"/>
</dbReference>
<dbReference type="SUPFAM" id="SSF47413">
    <property type="entry name" value="lambda repressor-like DNA-binding domains"/>
    <property type="match status" value="1"/>
</dbReference>
<accession>A0ABN2QXK4</accession>
<dbReference type="SUPFAM" id="SSF53822">
    <property type="entry name" value="Periplasmic binding protein-like I"/>
    <property type="match status" value="1"/>
</dbReference>
<dbReference type="PANTHER" id="PTHR30146:SF153">
    <property type="entry name" value="LACTOSE OPERON REPRESSOR"/>
    <property type="match status" value="1"/>
</dbReference>
<feature type="compositionally biased region" description="Basic residues" evidence="4">
    <location>
        <begin position="59"/>
        <end position="68"/>
    </location>
</feature>
<dbReference type="InterPro" id="IPR046335">
    <property type="entry name" value="LacI/GalR-like_sensor"/>
</dbReference>
<dbReference type="SMART" id="SM00354">
    <property type="entry name" value="HTH_LACI"/>
    <property type="match status" value="1"/>
</dbReference>
<dbReference type="RefSeq" id="WP_344656218.1">
    <property type="nucleotide sequence ID" value="NZ_BAAAQM010000006.1"/>
</dbReference>
<gene>
    <name evidence="6" type="ORF">GCM10009838_15230</name>
</gene>
<dbReference type="CDD" id="cd01392">
    <property type="entry name" value="HTH_LacI"/>
    <property type="match status" value="1"/>
</dbReference>
<dbReference type="Proteomes" id="UP001499854">
    <property type="component" value="Unassembled WGS sequence"/>
</dbReference>
<sequence>MAALGPGSGSDAAAPTTTIAAIADEVGVSVATVSKVLNGRADVAPDTRTKVEESLERHQYRRRGRKKPSGAGQIDVVFHEFDSGWSMEIIRGVEAVTEPAGVGLLLSQLGGKHHPPAHWLEAVLARRPLGVLFVLCSPTQAQQEQLRRQDIPFAVVDTDSATTASVPTVGSNNWNGGLLATRHLLELGHRRIAIISGPEDVLCSRARLAGFRAAHEEAGIEVDPELIRYGTFYVDAGFEHGMSLLDRPDRPTAVFAGSDMQAMGVLRAARQLGIDVPSGLSVIGYDNLEVAAWTDPPLTTVDQPLRDMAGTATHMVLDLARGEKPRTSRIDLVTELVVRESTAPAMNTNH</sequence>
<dbReference type="Pfam" id="PF00356">
    <property type="entry name" value="LacI"/>
    <property type="match status" value="1"/>
</dbReference>
<evidence type="ECO:0000256" key="2">
    <source>
        <dbReference type="ARBA" id="ARBA00023125"/>
    </source>
</evidence>
<dbReference type="Gene3D" id="3.40.50.2300">
    <property type="match status" value="2"/>
</dbReference>
<dbReference type="InterPro" id="IPR000843">
    <property type="entry name" value="HTH_LacI"/>
</dbReference>